<dbReference type="PANTHER" id="PTHR43179:SF7">
    <property type="entry name" value="RHAMNOSYLTRANSFERASE WBBL"/>
    <property type="match status" value="1"/>
</dbReference>
<keyword evidence="4" id="KW-0808">Transferase</keyword>
<proteinExistence type="predicted"/>
<feature type="domain" description="Glycosyltransferase 2-like" evidence="3">
    <location>
        <begin position="158"/>
        <end position="226"/>
    </location>
</feature>
<dbReference type="CDD" id="cd04186">
    <property type="entry name" value="GT_2_like_c"/>
    <property type="match status" value="1"/>
</dbReference>
<dbReference type="SUPFAM" id="SSF53448">
    <property type="entry name" value="Nucleotide-diphospho-sugar transferases"/>
    <property type="match status" value="1"/>
</dbReference>
<dbReference type="InterPro" id="IPR001173">
    <property type="entry name" value="Glyco_trans_2-like"/>
</dbReference>
<name>A0A0G1DSZ0_9BACT</name>
<dbReference type="PANTHER" id="PTHR43179">
    <property type="entry name" value="RHAMNOSYLTRANSFERASE WBBL"/>
    <property type="match status" value="1"/>
</dbReference>
<sequence length="297" mass="33310">MDLSIIIVNFNTSHLLRDCLDSIFKYSPNRKFGVVVVDNASSDGSVEMVKKEFPKVSVIRSDKNLGFAGGNNLGIESREAKYYLLLNSDTIVPVGSLDSLVDFMEMSGFGVGSCKLLNKDGSLQPNVGDLPFGPPLFFWLSGWDDILPKIREYLPSFHRKFKSFYNKEKEVGWVSGSVMVIKREVIESIGGLDESIFMYCEDTDYCIRAKKAGFKVGWTDKAQIYHLGGGSSKDPKLVQWVGEFKGLVYIYRKHLGILAGFVLKIFILMFTIVRMAAFFVVGKFSVSKTYAKLLFSI</sequence>
<evidence type="ECO:0000259" key="2">
    <source>
        <dbReference type="Pfam" id="PF00535"/>
    </source>
</evidence>
<keyword evidence="1" id="KW-0812">Transmembrane</keyword>
<dbReference type="Gene3D" id="3.90.550.10">
    <property type="entry name" value="Spore Coat Polysaccharide Biosynthesis Protein SpsA, Chain A"/>
    <property type="match status" value="1"/>
</dbReference>
<dbReference type="InterPro" id="IPR029044">
    <property type="entry name" value="Nucleotide-diphossugar_trans"/>
</dbReference>
<dbReference type="Proteomes" id="UP000034135">
    <property type="component" value="Unassembled WGS sequence"/>
</dbReference>
<dbReference type="GO" id="GO:0016740">
    <property type="term" value="F:transferase activity"/>
    <property type="evidence" value="ECO:0007669"/>
    <property type="project" value="UniProtKB-KW"/>
</dbReference>
<organism evidence="4 5">
    <name type="scientific">Candidatus Daviesbacteria bacterium GW2011_GWA1_42_6</name>
    <dbReference type="NCBI Taxonomy" id="1618420"/>
    <lineage>
        <taxon>Bacteria</taxon>
        <taxon>Candidatus Daviesiibacteriota</taxon>
    </lineage>
</organism>
<accession>A0A0G1DSZ0</accession>
<evidence type="ECO:0000259" key="3">
    <source>
        <dbReference type="Pfam" id="PF13632"/>
    </source>
</evidence>
<dbReference type="EMBL" id="LCEB01000004">
    <property type="protein sequence ID" value="KKS65393.1"/>
    <property type="molecule type" value="Genomic_DNA"/>
</dbReference>
<reference evidence="4 5" key="1">
    <citation type="journal article" date="2015" name="Nature">
        <title>rRNA introns, odd ribosomes, and small enigmatic genomes across a large radiation of phyla.</title>
        <authorList>
            <person name="Brown C.T."/>
            <person name="Hug L.A."/>
            <person name="Thomas B.C."/>
            <person name="Sharon I."/>
            <person name="Castelle C.J."/>
            <person name="Singh A."/>
            <person name="Wilkins M.J."/>
            <person name="Williams K.H."/>
            <person name="Banfield J.F."/>
        </authorList>
    </citation>
    <scope>NUCLEOTIDE SEQUENCE [LARGE SCALE GENOMIC DNA]</scope>
</reference>
<comment type="caution">
    <text evidence="4">The sequence shown here is derived from an EMBL/GenBank/DDBJ whole genome shotgun (WGS) entry which is preliminary data.</text>
</comment>
<feature type="transmembrane region" description="Helical" evidence="1">
    <location>
        <begin position="255"/>
        <end position="281"/>
    </location>
</feature>
<evidence type="ECO:0000256" key="1">
    <source>
        <dbReference type="SAM" id="Phobius"/>
    </source>
</evidence>
<feature type="domain" description="Glycosyltransferase 2-like" evidence="2">
    <location>
        <begin position="4"/>
        <end position="111"/>
    </location>
</feature>
<keyword evidence="1" id="KW-0472">Membrane</keyword>
<gene>
    <name evidence="4" type="ORF">UV33_C0004G0021</name>
</gene>
<dbReference type="Pfam" id="PF13632">
    <property type="entry name" value="Glyco_trans_2_3"/>
    <property type="match status" value="1"/>
</dbReference>
<keyword evidence="1" id="KW-1133">Transmembrane helix</keyword>
<protein>
    <submittedName>
        <fullName evidence="4">Glycosyl transferase family 2</fullName>
    </submittedName>
</protein>
<evidence type="ECO:0000313" key="5">
    <source>
        <dbReference type="Proteomes" id="UP000034135"/>
    </source>
</evidence>
<evidence type="ECO:0000313" key="4">
    <source>
        <dbReference type="EMBL" id="KKS65393.1"/>
    </source>
</evidence>
<dbReference type="Pfam" id="PF00535">
    <property type="entry name" value="Glycos_transf_2"/>
    <property type="match status" value="1"/>
</dbReference>
<dbReference type="AlphaFoldDB" id="A0A0G1DSZ0"/>